<proteinExistence type="predicted"/>
<accession>D0WB80</accession>
<dbReference type="EMBL" id="ACEQ02000022">
    <property type="protein sequence ID" value="EEZ75136.1"/>
    <property type="molecule type" value="Genomic_DNA"/>
</dbReference>
<organism evidence="1 2">
    <name type="scientific">Neisseria lactamica ATCC 23970</name>
    <dbReference type="NCBI Taxonomy" id="546265"/>
    <lineage>
        <taxon>Bacteria</taxon>
        <taxon>Pseudomonadati</taxon>
        <taxon>Pseudomonadota</taxon>
        <taxon>Betaproteobacteria</taxon>
        <taxon>Neisseriales</taxon>
        <taxon>Neisseriaceae</taxon>
        <taxon>Neisseria</taxon>
    </lineage>
</organism>
<dbReference type="AlphaFoldDB" id="D0WB80"/>
<evidence type="ECO:0000313" key="2">
    <source>
        <dbReference type="Proteomes" id="UP000003843"/>
    </source>
</evidence>
<protein>
    <submittedName>
        <fullName evidence="1">Uncharacterized protein</fullName>
    </submittedName>
</protein>
<gene>
    <name evidence="1" type="ORF">NEILACOT_04805</name>
</gene>
<dbReference type="Proteomes" id="UP000003843">
    <property type="component" value="Unassembled WGS sequence"/>
</dbReference>
<reference evidence="1 2" key="1">
    <citation type="submission" date="2009-10" db="EMBL/GenBank/DDBJ databases">
        <authorList>
            <person name="Weinstock G."/>
            <person name="Sodergren E."/>
            <person name="Clifton S."/>
            <person name="Fulton L."/>
            <person name="Fulton B."/>
            <person name="Courtney L."/>
            <person name="Fronick C."/>
            <person name="Harrison M."/>
            <person name="Strong C."/>
            <person name="Farmer C."/>
            <person name="Delahaunty K."/>
            <person name="Markovic C."/>
            <person name="Hall O."/>
            <person name="Minx P."/>
            <person name="Tomlinson C."/>
            <person name="Mitreva M."/>
            <person name="Nelson J."/>
            <person name="Hou S."/>
            <person name="Wollam A."/>
            <person name="Pepin K.H."/>
            <person name="Johnson M."/>
            <person name="Bhonagiri V."/>
            <person name="Nash W.E."/>
            <person name="Warren W."/>
            <person name="Chinwalla A."/>
            <person name="Mardis E.R."/>
            <person name="Wilson R.K."/>
        </authorList>
    </citation>
    <scope>NUCLEOTIDE SEQUENCE [LARGE SCALE GENOMIC DNA]</scope>
    <source>
        <strain evidence="1 2">ATCC 23970</strain>
    </source>
</reference>
<comment type="caution">
    <text evidence="1">The sequence shown here is derived from an EMBL/GenBank/DDBJ whole genome shotgun (WGS) entry which is preliminary data.</text>
</comment>
<evidence type="ECO:0000313" key="1">
    <source>
        <dbReference type="EMBL" id="EEZ75136.1"/>
    </source>
</evidence>
<sequence>MRTAKLEKSDYSKLRMRIAYRRRCRLKPRGHPVGKRRGLKSPKNSLFAEFDASRCAAPSRPRPCRYWEKIKAASEPSADSDYLPGKRQLFFSIETPSK</sequence>
<name>D0WB80_NEILA</name>